<sequence length="482" mass="55567">LLAAVSDRSQFFLFTGRSLAVRFRRSDGSPLVGKVSRSKTGKTVTEFLGIPYAEPPVGELRFRLPRPKSPWKLPLNVTRYSKSCLQTPDSYFKGFSGAEMWNPNTPLDEDCLYLNVWVPGRLDAKRKLPVMVWIYGGGFWSGTSSLDVYDGKILASEENVILVSMNYRVSVFGFLYVGLQEAPGNAGLLDQLEAVKWVQRNIRTFGGDPDLITGSATSPWGMETQQTLLERALLISEACNCSVTIRDPNPDFAALVRCLKQVPAEKLLENEWVTYEFLDFPWTPVVDHYFLMEDPRSMLQAGNFKRTELLVGSNMDESVYFIVYYVDKIFKKDDFFTKEEFLTSNELFEQAAFMLLPHKLRKNPIAYRWALDKMLGDYYFTCHANEFAKSYYQHGSQVYYYYFTHRSSQQTWPKWMGVLHGYEINFLYGEPLNTVDYSYTESEKQLSRRFMRYWANFGRKGDVCCQDGSLTILPTPYPHLGY</sequence>
<dbReference type="GO" id="GO:0019695">
    <property type="term" value="P:choline metabolic process"/>
    <property type="evidence" value="ECO:0007669"/>
    <property type="project" value="TreeGrafter"/>
</dbReference>
<dbReference type="GO" id="GO:0005886">
    <property type="term" value="C:plasma membrane"/>
    <property type="evidence" value="ECO:0007669"/>
    <property type="project" value="TreeGrafter"/>
</dbReference>
<dbReference type="PRINTS" id="PR00878">
    <property type="entry name" value="CHOLNESTRASE"/>
</dbReference>
<feature type="active site" description="Acyl-ester intermediate" evidence="7">
    <location>
        <position position="215"/>
    </location>
</feature>
<keyword evidence="3" id="KW-0719">Serine esterase</keyword>
<dbReference type="InterPro" id="IPR029058">
    <property type="entry name" value="AB_hydrolase_fold"/>
</dbReference>
<dbReference type="GO" id="GO:0005615">
    <property type="term" value="C:extracellular space"/>
    <property type="evidence" value="ECO:0007669"/>
    <property type="project" value="TreeGrafter"/>
</dbReference>
<evidence type="ECO:0000256" key="7">
    <source>
        <dbReference type="PIRSR" id="PIRSR600997-1"/>
    </source>
</evidence>
<dbReference type="GO" id="GO:0003990">
    <property type="term" value="F:acetylcholinesterase activity"/>
    <property type="evidence" value="ECO:0007669"/>
    <property type="project" value="UniProtKB-EC"/>
</dbReference>
<dbReference type="AlphaFoldDB" id="A0A183J7N7"/>
<comment type="similarity">
    <text evidence="1">Belongs to the type-B carboxylesterase/lipase family.</text>
</comment>
<evidence type="ECO:0000259" key="8">
    <source>
        <dbReference type="Pfam" id="PF00135"/>
    </source>
</evidence>
<keyword evidence="6" id="KW-1015">Disulfide bond</keyword>
<dbReference type="Pfam" id="PF00135">
    <property type="entry name" value="COesterase"/>
    <property type="match status" value="1"/>
</dbReference>
<organism evidence="9">
    <name type="scientific">Soboliphyme baturini</name>
    <dbReference type="NCBI Taxonomy" id="241478"/>
    <lineage>
        <taxon>Eukaryota</taxon>
        <taxon>Metazoa</taxon>
        <taxon>Ecdysozoa</taxon>
        <taxon>Nematoda</taxon>
        <taxon>Enoplea</taxon>
        <taxon>Dorylaimia</taxon>
        <taxon>Dioctophymatida</taxon>
        <taxon>Dioctophymatoidea</taxon>
        <taxon>Soboliphymatidae</taxon>
        <taxon>Soboliphyme</taxon>
    </lineage>
</organism>
<evidence type="ECO:0000313" key="9">
    <source>
        <dbReference type="WBParaSite" id="SBAD_0001228201-mRNA-1"/>
    </source>
</evidence>
<dbReference type="InterPro" id="IPR019819">
    <property type="entry name" value="Carboxylesterase_B_CS"/>
</dbReference>
<dbReference type="InterPro" id="IPR000997">
    <property type="entry name" value="Cholinesterase"/>
</dbReference>
<reference evidence="9" key="1">
    <citation type="submission" date="2016-06" db="UniProtKB">
        <authorList>
            <consortium name="WormBaseParasite"/>
        </authorList>
    </citation>
    <scope>IDENTIFICATION</scope>
</reference>
<dbReference type="PROSITE" id="PS00941">
    <property type="entry name" value="CARBOXYLESTERASE_B_2"/>
    <property type="match status" value="1"/>
</dbReference>
<accession>A0A183J7N7</accession>
<feature type="domain" description="Carboxylesterase type B" evidence="8">
    <location>
        <begin position="30"/>
        <end position="213"/>
    </location>
</feature>
<dbReference type="InterPro" id="IPR002018">
    <property type="entry name" value="CarbesteraseB"/>
</dbReference>
<evidence type="ECO:0000256" key="5">
    <source>
        <dbReference type="ARBA" id="ARBA00022867"/>
    </source>
</evidence>
<evidence type="ECO:0000256" key="6">
    <source>
        <dbReference type="ARBA" id="ARBA00023157"/>
    </source>
</evidence>
<feature type="active site" description="Charge relay system" evidence="7">
    <location>
        <position position="420"/>
    </location>
</feature>
<keyword evidence="4" id="KW-0378">Hydrolase</keyword>
<evidence type="ECO:0000256" key="1">
    <source>
        <dbReference type="ARBA" id="ARBA00005964"/>
    </source>
</evidence>
<dbReference type="SUPFAM" id="SSF53474">
    <property type="entry name" value="alpha/beta-Hydrolases"/>
    <property type="match status" value="1"/>
</dbReference>
<dbReference type="Gene3D" id="3.40.50.1820">
    <property type="entry name" value="alpha/beta hydrolase"/>
    <property type="match status" value="2"/>
</dbReference>
<name>A0A183J7N7_9BILA</name>
<dbReference type="InterPro" id="IPR050654">
    <property type="entry name" value="AChE-related_enzymes"/>
</dbReference>
<proteinExistence type="inferred from homology"/>
<evidence type="ECO:0000256" key="3">
    <source>
        <dbReference type="ARBA" id="ARBA00022487"/>
    </source>
</evidence>
<protein>
    <recommendedName>
        <fullName evidence="2">acetylcholinesterase</fullName>
        <ecNumber evidence="2">3.1.1.7</ecNumber>
    </recommendedName>
</protein>
<keyword evidence="5" id="KW-0531">Neurotransmitter degradation</keyword>
<dbReference type="PANTHER" id="PTHR43918">
    <property type="entry name" value="ACETYLCHOLINESTERASE"/>
    <property type="match status" value="1"/>
</dbReference>
<evidence type="ECO:0000256" key="4">
    <source>
        <dbReference type="ARBA" id="ARBA00022801"/>
    </source>
</evidence>
<dbReference type="PANTHER" id="PTHR43918:SF12">
    <property type="entry name" value="ACETYLCHOLINESTERASE 1"/>
    <property type="match status" value="1"/>
</dbReference>
<dbReference type="WBParaSite" id="SBAD_0001228201-mRNA-1">
    <property type="protein sequence ID" value="SBAD_0001228201-mRNA-1"/>
    <property type="gene ID" value="SBAD_0001228201"/>
</dbReference>
<dbReference type="GO" id="GO:0006581">
    <property type="term" value="P:acetylcholine catabolic process"/>
    <property type="evidence" value="ECO:0007669"/>
    <property type="project" value="TreeGrafter"/>
</dbReference>
<evidence type="ECO:0000256" key="2">
    <source>
        <dbReference type="ARBA" id="ARBA00013276"/>
    </source>
</evidence>
<dbReference type="EC" id="3.1.1.7" evidence="2"/>
<feature type="active site" description="Charge relay system" evidence="7">
    <location>
        <position position="317"/>
    </location>
</feature>